<name>A0ABP6XVL5_9FLAO</name>
<keyword evidence="2" id="KW-0012">Acyltransferase</keyword>
<dbReference type="PROSITE" id="PS51186">
    <property type="entry name" value="GNAT"/>
    <property type="match status" value="1"/>
</dbReference>
<evidence type="ECO:0000313" key="4">
    <source>
        <dbReference type="EMBL" id="GAA3573132.1"/>
    </source>
</evidence>
<protein>
    <submittedName>
        <fullName evidence="4">GNAT family N-acetyltransferase</fullName>
    </submittedName>
</protein>
<organism evidence="4 5">
    <name type="scientific">Snuella lapsa</name>
    <dbReference type="NCBI Taxonomy" id="870481"/>
    <lineage>
        <taxon>Bacteria</taxon>
        <taxon>Pseudomonadati</taxon>
        <taxon>Bacteroidota</taxon>
        <taxon>Flavobacteriia</taxon>
        <taxon>Flavobacteriales</taxon>
        <taxon>Flavobacteriaceae</taxon>
        <taxon>Snuella</taxon>
    </lineage>
</organism>
<sequence>MKAIRLRPLDKNDWYSVSKIYSEGIATGIATFETEYPSWEQWNNKYLSHGRLVAVLNDAVIGFAVLAAVSKRIVYKGVAEVSVYVSEAFRGQHVGERLLKMLIRESEANGIWTLQASVFSENKASINLHLKCGFRMVGVREKIGKLKGTWYDNLLLERRSEIIQ</sequence>
<dbReference type="SUPFAM" id="SSF55729">
    <property type="entry name" value="Acyl-CoA N-acyltransferases (Nat)"/>
    <property type="match status" value="1"/>
</dbReference>
<dbReference type="Proteomes" id="UP001500954">
    <property type="component" value="Unassembled WGS sequence"/>
</dbReference>
<dbReference type="Gene3D" id="3.40.630.30">
    <property type="match status" value="1"/>
</dbReference>
<comment type="caution">
    <text evidence="4">The sequence shown here is derived from an EMBL/GenBank/DDBJ whole genome shotgun (WGS) entry which is preliminary data.</text>
</comment>
<dbReference type="RefSeq" id="WP_345006258.1">
    <property type="nucleotide sequence ID" value="NZ_BAABCY010000064.1"/>
</dbReference>
<dbReference type="PANTHER" id="PTHR43072">
    <property type="entry name" value="N-ACETYLTRANSFERASE"/>
    <property type="match status" value="1"/>
</dbReference>
<proteinExistence type="predicted"/>
<accession>A0ABP6XVL5</accession>
<evidence type="ECO:0000256" key="1">
    <source>
        <dbReference type="ARBA" id="ARBA00022679"/>
    </source>
</evidence>
<dbReference type="InterPro" id="IPR016181">
    <property type="entry name" value="Acyl_CoA_acyltransferase"/>
</dbReference>
<gene>
    <name evidence="4" type="ORF">GCM10022395_23000</name>
</gene>
<keyword evidence="5" id="KW-1185">Reference proteome</keyword>
<reference evidence="5" key="1">
    <citation type="journal article" date="2019" name="Int. J. Syst. Evol. Microbiol.">
        <title>The Global Catalogue of Microorganisms (GCM) 10K type strain sequencing project: providing services to taxonomists for standard genome sequencing and annotation.</title>
        <authorList>
            <consortium name="The Broad Institute Genomics Platform"/>
            <consortium name="The Broad Institute Genome Sequencing Center for Infectious Disease"/>
            <person name="Wu L."/>
            <person name="Ma J."/>
        </authorList>
    </citation>
    <scope>NUCLEOTIDE SEQUENCE [LARGE SCALE GENOMIC DNA]</scope>
    <source>
        <strain evidence="5">JCM 17111</strain>
    </source>
</reference>
<dbReference type="CDD" id="cd04301">
    <property type="entry name" value="NAT_SF"/>
    <property type="match status" value="1"/>
</dbReference>
<dbReference type="EMBL" id="BAABCY010000064">
    <property type="protein sequence ID" value="GAA3573132.1"/>
    <property type="molecule type" value="Genomic_DNA"/>
</dbReference>
<evidence type="ECO:0000256" key="2">
    <source>
        <dbReference type="ARBA" id="ARBA00023315"/>
    </source>
</evidence>
<dbReference type="Pfam" id="PF00583">
    <property type="entry name" value="Acetyltransf_1"/>
    <property type="match status" value="1"/>
</dbReference>
<keyword evidence="1" id="KW-0808">Transferase</keyword>
<evidence type="ECO:0000313" key="5">
    <source>
        <dbReference type="Proteomes" id="UP001500954"/>
    </source>
</evidence>
<feature type="domain" description="N-acetyltransferase" evidence="3">
    <location>
        <begin position="4"/>
        <end position="157"/>
    </location>
</feature>
<dbReference type="InterPro" id="IPR000182">
    <property type="entry name" value="GNAT_dom"/>
</dbReference>
<dbReference type="PANTHER" id="PTHR43072:SF23">
    <property type="entry name" value="UPF0039 PROTEIN C11D3.02C"/>
    <property type="match status" value="1"/>
</dbReference>
<evidence type="ECO:0000259" key="3">
    <source>
        <dbReference type="PROSITE" id="PS51186"/>
    </source>
</evidence>